<protein>
    <submittedName>
        <fullName evidence="2">Uncharacterized protein</fullName>
    </submittedName>
</protein>
<evidence type="ECO:0000256" key="1">
    <source>
        <dbReference type="SAM" id="Phobius"/>
    </source>
</evidence>
<feature type="transmembrane region" description="Helical" evidence="1">
    <location>
        <begin position="5"/>
        <end position="22"/>
    </location>
</feature>
<comment type="caution">
    <text evidence="2">The sequence shown here is derived from an EMBL/GenBank/DDBJ whole genome shotgun (WGS) entry which is preliminary data.</text>
</comment>
<keyword evidence="1" id="KW-0472">Membrane</keyword>
<dbReference type="RefSeq" id="WP_330195957.1">
    <property type="nucleotide sequence ID" value="NZ_JAZDRO010000002.1"/>
</dbReference>
<keyword evidence="1" id="KW-1133">Transmembrane helix</keyword>
<sequence length="335" mass="37956">MFGKIVLAVLIVIVLPAFLYAFGATNPGVFTIVFAVIAIACIGLMFRPLPVPLLRARWSLASLVLAFSFAAIAVSTVMSDEDLAELRAEDPEAYLAYIQTRRGDDAWLAELETLDPDAFAAETERRAAEEAAETARREEAARARREARDAARAALAAESLADYVEQLETELASLQDFDATDWTSDYDRIVLGAGLFAIWGELYREGRDYELTAEQAELRQRFRRELIREQRESLPTMRDRFGPAARQRLWIADASARTIGNGFRTVEFVSGAFAANRNIQEFQVEMGDIFSLLRFKQSRYKWYEEADRYTYYDLITPDDDDIVYLAGGRAQTYRE</sequence>
<keyword evidence="3" id="KW-1185">Reference proteome</keyword>
<keyword evidence="1" id="KW-0812">Transmembrane</keyword>
<reference evidence="2 3" key="1">
    <citation type="submission" date="2024-01" db="EMBL/GenBank/DDBJ databases">
        <title>Hyphobacterium bacterium isolated from marine sediment.</title>
        <authorList>
            <person name="Zhao S."/>
        </authorList>
    </citation>
    <scope>NUCLEOTIDE SEQUENCE [LARGE SCALE GENOMIC DNA]</scope>
    <source>
        <strain evidence="2 3">Y60-23</strain>
    </source>
</reference>
<proteinExistence type="predicted"/>
<accession>A0ABU7LY91</accession>
<dbReference type="EMBL" id="JAZDRO010000002">
    <property type="protein sequence ID" value="MEE2566416.1"/>
    <property type="molecule type" value="Genomic_DNA"/>
</dbReference>
<evidence type="ECO:0000313" key="3">
    <source>
        <dbReference type="Proteomes" id="UP001310692"/>
    </source>
</evidence>
<organism evidence="2 3">
    <name type="scientific">Hyphobacterium marinum</name>
    <dbReference type="NCBI Taxonomy" id="3116574"/>
    <lineage>
        <taxon>Bacteria</taxon>
        <taxon>Pseudomonadati</taxon>
        <taxon>Pseudomonadota</taxon>
        <taxon>Alphaproteobacteria</taxon>
        <taxon>Maricaulales</taxon>
        <taxon>Maricaulaceae</taxon>
        <taxon>Hyphobacterium</taxon>
    </lineage>
</organism>
<gene>
    <name evidence="2" type="ORF">V0U35_06950</name>
</gene>
<name>A0ABU7LY91_9PROT</name>
<evidence type="ECO:0000313" key="2">
    <source>
        <dbReference type="EMBL" id="MEE2566416.1"/>
    </source>
</evidence>
<dbReference type="Proteomes" id="UP001310692">
    <property type="component" value="Unassembled WGS sequence"/>
</dbReference>
<feature type="transmembrane region" description="Helical" evidence="1">
    <location>
        <begin position="58"/>
        <end position="78"/>
    </location>
</feature>
<feature type="transmembrane region" description="Helical" evidence="1">
    <location>
        <begin position="28"/>
        <end position="46"/>
    </location>
</feature>